<organism evidence="1 2">
    <name type="scientific">Xenorhabdus innexi</name>
    <dbReference type="NCBI Taxonomy" id="290109"/>
    <lineage>
        <taxon>Bacteria</taxon>
        <taxon>Pseudomonadati</taxon>
        <taxon>Pseudomonadota</taxon>
        <taxon>Gammaproteobacteria</taxon>
        <taxon>Enterobacterales</taxon>
        <taxon>Morganellaceae</taxon>
        <taxon>Xenorhabdus</taxon>
    </lineage>
</organism>
<reference evidence="2" key="1">
    <citation type="submission" date="2016-12" db="EMBL/GenBank/DDBJ databases">
        <authorList>
            <person name="Gaudriault S."/>
        </authorList>
    </citation>
    <scope>NUCLEOTIDE SEQUENCE [LARGE SCALE GENOMIC DNA]</scope>
    <source>
        <strain evidence="2">HGB1681 (deposited as PTA-6826 in the American Type Culture Collection)</strain>
    </source>
</reference>
<accession>A0A1N6MT00</accession>
<protein>
    <submittedName>
        <fullName evidence="1">Uncharacterized protein</fullName>
    </submittedName>
</protein>
<dbReference type="AlphaFoldDB" id="A0A1N6MT00"/>
<name>A0A1N6MT00_9GAMM</name>
<evidence type="ECO:0000313" key="2">
    <source>
        <dbReference type="Proteomes" id="UP000196435"/>
    </source>
</evidence>
<proteinExistence type="predicted"/>
<dbReference type="Proteomes" id="UP000196435">
    <property type="component" value="Unassembled WGS sequence"/>
</dbReference>
<gene>
    <name evidence="1" type="ORF">XIS1_1290001</name>
</gene>
<evidence type="ECO:0000313" key="1">
    <source>
        <dbReference type="EMBL" id="SIP71904.1"/>
    </source>
</evidence>
<dbReference type="EMBL" id="FTLG01000034">
    <property type="protein sequence ID" value="SIP71904.1"/>
    <property type="molecule type" value="Genomic_DNA"/>
</dbReference>
<sequence>MKLNARQIETAKPKEISLKKAI</sequence>